<dbReference type="PANTHER" id="PTHR10783:SF46">
    <property type="entry name" value="PROTEIN ERD1 HOMOLOG 2"/>
    <property type="match status" value="1"/>
</dbReference>
<evidence type="ECO:0000256" key="5">
    <source>
        <dbReference type="SAM" id="Phobius"/>
    </source>
</evidence>
<feature type="transmembrane region" description="Helical" evidence="5">
    <location>
        <begin position="79"/>
        <end position="99"/>
    </location>
</feature>
<evidence type="ECO:0000256" key="4">
    <source>
        <dbReference type="ARBA" id="ARBA00023136"/>
    </source>
</evidence>
<feature type="transmembrane region" description="Helical" evidence="5">
    <location>
        <begin position="279"/>
        <end position="298"/>
    </location>
</feature>
<feature type="transmembrane region" description="Helical" evidence="5">
    <location>
        <begin position="155"/>
        <end position="175"/>
    </location>
</feature>
<reference evidence="7" key="1">
    <citation type="submission" date="2021-01" db="EMBL/GenBank/DDBJ databases">
        <authorList>
            <person name="Corre E."/>
            <person name="Pelletier E."/>
            <person name="Niang G."/>
            <person name="Scheremetjew M."/>
            <person name="Finn R."/>
            <person name="Kale V."/>
            <person name="Holt S."/>
            <person name="Cochrane G."/>
            <person name="Meng A."/>
            <person name="Brown T."/>
            <person name="Cohen L."/>
        </authorList>
    </citation>
    <scope>NUCLEOTIDE SEQUENCE</scope>
    <source>
        <strain evidence="7">Clade-D-RCC2572</strain>
    </source>
</reference>
<keyword evidence="4 5" id="KW-0472">Membrane</keyword>
<feature type="transmembrane region" description="Helical" evidence="5">
    <location>
        <begin position="130"/>
        <end position="149"/>
    </location>
</feature>
<sequence>MTMSVIARSRGSDMKPKMAAPAREVAENVSDVKRSTRRARVSAVAKSVSVTWSACCMLVLVYEIAFVGLDARREHMLNVYYQAPVVATLACLMWARNVIVWHRLRLSPSPLICFSVEHTETELAEQFYRVAYMCALGLLTSMVFFLKTYDVDEPFAATSILLVTYILPLVIWMWPNHKKFGGHMRAYGRRLLYHCLTPFSRPVGFADFFFADVLCSLAKSLSDLERVGCSMRHGIMLIHKSNGRCGDRSWRIPAVLVVPSTIRLLQCLRQFRDTRERKCIYNAIKYMSAFPVIIISGVRHLIEHEDWTAFWRPLWIGFCVFNTSFSFYWDIRHDWSLSMLGGSTRRLGEKTPFGLREKRIYGSPGVYYRAILLNLLLRISWTYKLAPHLRHHSGVLWLATAAEITRRFHWSLFRVEVEYLRRIAHE</sequence>
<proteinExistence type="predicted"/>
<evidence type="ECO:0000256" key="1">
    <source>
        <dbReference type="ARBA" id="ARBA00004141"/>
    </source>
</evidence>
<name>A0A7S0PKD3_9CHLO</name>
<dbReference type="GO" id="GO:0016020">
    <property type="term" value="C:membrane"/>
    <property type="evidence" value="ECO:0007669"/>
    <property type="project" value="UniProtKB-SubCell"/>
</dbReference>
<dbReference type="AlphaFoldDB" id="A0A7S0PKD3"/>
<evidence type="ECO:0000259" key="6">
    <source>
        <dbReference type="PROSITE" id="PS51380"/>
    </source>
</evidence>
<keyword evidence="3 5" id="KW-1133">Transmembrane helix</keyword>
<dbReference type="PROSITE" id="PS51380">
    <property type="entry name" value="EXS"/>
    <property type="match status" value="1"/>
</dbReference>
<comment type="subcellular location">
    <subcellularLocation>
        <location evidence="1">Membrane</location>
        <topology evidence="1">Multi-pass membrane protein</topology>
    </subcellularLocation>
</comment>
<feature type="domain" description="EXS" evidence="6">
    <location>
        <begin position="243"/>
        <end position="426"/>
    </location>
</feature>
<feature type="transmembrane region" description="Helical" evidence="5">
    <location>
        <begin position="43"/>
        <end position="67"/>
    </location>
</feature>
<dbReference type="EMBL" id="HBEW01003225">
    <property type="protein sequence ID" value="CAD8580150.1"/>
    <property type="molecule type" value="Transcribed_RNA"/>
</dbReference>
<protein>
    <recommendedName>
        <fullName evidence="6">EXS domain-containing protein</fullName>
    </recommendedName>
</protein>
<keyword evidence="2 5" id="KW-0812">Transmembrane</keyword>
<dbReference type="PANTHER" id="PTHR10783">
    <property type="entry name" value="XENOTROPIC AND POLYTROPIC RETROVIRUS RECEPTOR 1-RELATED"/>
    <property type="match status" value="1"/>
</dbReference>
<evidence type="ECO:0000313" key="7">
    <source>
        <dbReference type="EMBL" id="CAD8580150.1"/>
    </source>
</evidence>
<organism evidence="7">
    <name type="scientific">Ostreococcus mediterraneus</name>
    <dbReference type="NCBI Taxonomy" id="1486918"/>
    <lineage>
        <taxon>Eukaryota</taxon>
        <taxon>Viridiplantae</taxon>
        <taxon>Chlorophyta</taxon>
        <taxon>Mamiellophyceae</taxon>
        <taxon>Mamiellales</taxon>
        <taxon>Bathycoccaceae</taxon>
        <taxon>Ostreococcus</taxon>
    </lineage>
</organism>
<feature type="transmembrane region" description="Helical" evidence="5">
    <location>
        <begin position="310"/>
        <end position="329"/>
    </location>
</feature>
<evidence type="ECO:0000256" key="3">
    <source>
        <dbReference type="ARBA" id="ARBA00022989"/>
    </source>
</evidence>
<dbReference type="GO" id="GO:0005737">
    <property type="term" value="C:cytoplasm"/>
    <property type="evidence" value="ECO:0007669"/>
    <property type="project" value="TreeGrafter"/>
</dbReference>
<dbReference type="Pfam" id="PF03124">
    <property type="entry name" value="EXS"/>
    <property type="match status" value="1"/>
</dbReference>
<dbReference type="InterPro" id="IPR004342">
    <property type="entry name" value="EXS_C"/>
</dbReference>
<gene>
    <name evidence="7" type="ORF">OMED0929_LOCUS2647</name>
</gene>
<evidence type="ECO:0000256" key="2">
    <source>
        <dbReference type="ARBA" id="ARBA00022692"/>
    </source>
</evidence>
<accession>A0A7S0PKD3</accession>